<dbReference type="InterPro" id="IPR042099">
    <property type="entry name" value="ANL_N_sf"/>
</dbReference>
<evidence type="ECO:0000259" key="2">
    <source>
        <dbReference type="Pfam" id="PF13193"/>
    </source>
</evidence>
<reference evidence="3 4" key="1">
    <citation type="submission" date="2024-09" db="EMBL/GenBank/DDBJ databases">
        <authorList>
            <person name="Sun Q."/>
            <person name="Mori K."/>
        </authorList>
    </citation>
    <scope>NUCLEOTIDE SEQUENCE [LARGE SCALE GENOMIC DNA]</scope>
    <source>
        <strain evidence="3 4">NCAIM B.02415</strain>
    </source>
</reference>
<accession>A0ABV6LA45</accession>
<dbReference type="Gene3D" id="3.40.50.12780">
    <property type="entry name" value="N-terminal domain of ligase-like"/>
    <property type="match status" value="1"/>
</dbReference>
<dbReference type="RefSeq" id="WP_377024127.1">
    <property type="nucleotide sequence ID" value="NZ_JBHLTS010000034.1"/>
</dbReference>
<dbReference type="Pfam" id="PF13193">
    <property type="entry name" value="AMP-binding_C"/>
    <property type="match status" value="1"/>
</dbReference>
<evidence type="ECO:0000259" key="1">
    <source>
        <dbReference type="Pfam" id="PF00501"/>
    </source>
</evidence>
<dbReference type="Gene3D" id="3.30.300.30">
    <property type="match status" value="1"/>
</dbReference>
<dbReference type="EMBL" id="JBHLTS010000034">
    <property type="protein sequence ID" value="MFC0516341.1"/>
    <property type="molecule type" value="Genomic_DNA"/>
</dbReference>
<feature type="domain" description="AMP-dependent synthetase/ligase" evidence="1">
    <location>
        <begin position="4"/>
        <end position="75"/>
    </location>
</feature>
<dbReference type="SUPFAM" id="SSF56801">
    <property type="entry name" value="Acetyl-CoA synthetase-like"/>
    <property type="match status" value="1"/>
</dbReference>
<evidence type="ECO:0000313" key="4">
    <source>
        <dbReference type="Proteomes" id="UP001589828"/>
    </source>
</evidence>
<dbReference type="InterPro" id="IPR025110">
    <property type="entry name" value="AMP-bd_C"/>
</dbReference>
<feature type="domain" description="AMP-binding enzyme C-terminal" evidence="2">
    <location>
        <begin position="132"/>
        <end position="205"/>
    </location>
</feature>
<organism evidence="3 4">
    <name type="scientific">Mucilaginibacter angelicae</name>
    <dbReference type="NCBI Taxonomy" id="869718"/>
    <lineage>
        <taxon>Bacteria</taxon>
        <taxon>Pseudomonadati</taxon>
        <taxon>Bacteroidota</taxon>
        <taxon>Sphingobacteriia</taxon>
        <taxon>Sphingobacteriales</taxon>
        <taxon>Sphingobacteriaceae</taxon>
        <taxon>Mucilaginibacter</taxon>
    </lineage>
</organism>
<dbReference type="InterPro" id="IPR045851">
    <property type="entry name" value="AMP-bd_C_sf"/>
</dbReference>
<comment type="caution">
    <text evidence="3">The sequence shown here is derived from an EMBL/GenBank/DDBJ whole genome shotgun (WGS) entry which is preliminary data.</text>
</comment>
<keyword evidence="4" id="KW-1185">Reference proteome</keyword>
<dbReference type="Pfam" id="PF00501">
    <property type="entry name" value="AMP-binding"/>
    <property type="match status" value="1"/>
</dbReference>
<protein>
    <submittedName>
        <fullName evidence="3">AMP-binding protein</fullName>
    </submittedName>
</protein>
<sequence length="221" mass="24607">NPEVRLYNLYGPSETHVVTGTSYSYQDGVLPLKASIGKPVDNTVIYILDSNMRLVPPGVEGEIYIGGWNLAKGYLGNAGQTKEKFIPDPFRPGSLVYRSGDIGKWHSNGEIEYIMRRDNQLKINGYRVELGEIESCLREHPQVEEAIVTAKVSGEGNYELVGYIVSKEAIMLTELRSYLSRHVPGYMVPGHYVQLEYLPLTSNGKVDKSSLPLPDGFGLLR</sequence>
<proteinExistence type="predicted"/>
<gene>
    <name evidence="3" type="ORF">ACFFGT_19175</name>
</gene>
<name>A0ABV6LA45_9SPHI</name>
<dbReference type="InterPro" id="IPR000873">
    <property type="entry name" value="AMP-dep_synth/lig_dom"/>
</dbReference>
<dbReference type="PANTHER" id="PTHR45527">
    <property type="entry name" value="NONRIBOSOMAL PEPTIDE SYNTHETASE"/>
    <property type="match status" value="1"/>
</dbReference>
<evidence type="ECO:0000313" key="3">
    <source>
        <dbReference type="EMBL" id="MFC0516341.1"/>
    </source>
</evidence>
<feature type="non-terminal residue" evidence="3">
    <location>
        <position position="221"/>
    </location>
</feature>
<dbReference type="Proteomes" id="UP001589828">
    <property type="component" value="Unassembled WGS sequence"/>
</dbReference>
<dbReference type="PANTHER" id="PTHR45527:SF1">
    <property type="entry name" value="FATTY ACID SYNTHASE"/>
    <property type="match status" value="1"/>
</dbReference>
<feature type="non-terminal residue" evidence="3">
    <location>
        <position position="1"/>
    </location>
</feature>